<organism evidence="3">
    <name type="scientific">Sesamum calycinum</name>
    <dbReference type="NCBI Taxonomy" id="2727403"/>
    <lineage>
        <taxon>Eukaryota</taxon>
        <taxon>Viridiplantae</taxon>
        <taxon>Streptophyta</taxon>
        <taxon>Embryophyta</taxon>
        <taxon>Tracheophyta</taxon>
        <taxon>Spermatophyta</taxon>
        <taxon>Magnoliopsida</taxon>
        <taxon>eudicotyledons</taxon>
        <taxon>Gunneridae</taxon>
        <taxon>Pentapetalae</taxon>
        <taxon>asterids</taxon>
        <taxon>lamiids</taxon>
        <taxon>Lamiales</taxon>
        <taxon>Pedaliaceae</taxon>
        <taxon>Sesamum</taxon>
    </lineage>
</organism>
<dbReference type="AlphaFoldDB" id="A0AAW2RPU6"/>
<dbReference type="Pfam" id="PF01190">
    <property type="entry name" value="Pollen_Ole_e_1"/>
    <property type="match status" value="1"/>
</dbReference>
<reference evidence="3" key="1">
    <citation type="submission" date="2020-06" db="EMBL/GenBank/DDBJ databases">
        <authorList>
            <person name="Li T."/>
            <person name="Hu X."/>
            <person name="Zhang T."/>
            <person name="Song X."/>
            <person name="Zhang H."/>
            <person name="Dai N."/>
            <person name="Sheng W."/>
            <person name="Hou X."/>
            <person name="Wei L."/>
        </authorList>
    </citation>
    <scope>NUCLEOTIDE SEQUENCE</scope>
    <source>
        <strain evidence="3">KEN8</strain>
        <tissue evidence="3">Leaf</tissue>
    </source>
</reference>
<dbReference type="GO" id="GO:0071944">
    <property type="term" value="C:cell periphery"/>
    <property type="evidence" value="ECO:0007669"/>
    <property type="project" value="TreeGrafter"/>
</dbReference>
<dbReference type="GO" id="GO:0048767">
    <property type="term" value="P:root hair elongation"/>
    <property type="evidence" value="ECO:0007669"/>
    <property type="project" value="TreeGrafter"/>
</dbReference>
<feature type="chain" id="PRO_5044002586" evidence="2">
    <location>
        <begin position="23"/>
        <end position="203"/>
    </location>
</feature>
<proteinExistence type="predicted"/>
<dbReference type="PANTHER" id="PTHR33470:SF4">
    <property type="entry name" value="OS01G0164025 PROTEIN"/>
    <property type="match status" value="1"/>
</dbReference>
<gene>
    <name evidence="3" type="ORF">Scaly_0502600</name>
</gene>
<dbReference type="GO" id="GO:0009826">
    <property type="term" value="P:unidimensional cell growth"/>
    <property type="evidence" value="ECO:0007669"/>
    <property type="project" value="TreeGrafter"/>
</dbReference>
<reference evidence="3" key="2">
    <citation type="journal article" date="2024" name="Plant">
        <title>Genomic evolution and insights into agronomic trait innovations of Sesamum species.</title>
        <authorList>
            <person name="Miao H."/>
            <person name="Wang L."/>
            <person name="Qu L."/>
            <person name="Liu H."/>
            <person name="Sun Y."/>
            <person name="Le M."/>
            <person name="Wang Q."/>
            <person name="Wei S."/>
            <person name="Zheng Y."/>
            <person name="Lin W."/>
            <person name="Duan Y."/>
            <person name="Cao H."/>
            <person name="Xiong S."/>
            <person name="Wang X."/>
            <person name="Wei L."/>
            <person name="Li C."/>
            <person name="Ma Q."/>
            <person name="Ju M."/>
            <person name="Zhao R."/>
            <person name="Li G."/>
            <person name="Mu C."/>
            <person name="Tian Q."/>
            <person name="Mei H."/>
            <person name="Zhang T."/>
            <person name="Gao T."/>
            <person name="Zhang H."/>
        </authorList>
    </citation>
    <scope>NUCLEOTIDE SEQUENCE</scope>
    <source>
        <strain evidence="3">KEN8</strain>
    </source>
</reference>
<accession>A0AAW2RPU6</accession>
<dbReference type="PANTHER" id="PTHR33470">
    <property type="entry name" value="OS01G0164075 PROTEIN"/>
    <property type="match status" value="1"/>
</dbReference>
<evidence type="ECO:0000256" key="2">
    <source>
        <dbReference type="SAM" id="SignalP"/>
    </source>
</evidence>
<evidence type="ECO:0000313" key="3">
    <source>
        <dbReference type="EMBL" id="KAL0382153.1"/>
    </source>
</evidence>
<evidence type="ECO:0000256" key="1">
    <source>
        <dbReference type="ARBA" id="ARBA00022729"/>
    </source>
</evidence>
<sequence length="203" mass="22728">MASAHLITIIPLLFLAIHTIAAHEPPKPAEKTVDVVVEGVVYCQSCNSYGSWSLTGAKPIESATVSVICKDHRNRVSFYKAFATDGNGYFYAELKGFRMSHYFLDHPLQACRVKLVASPMEACNVLSNVNYGLYGAPLRYEEKRLVGATTRPWCMLQVHWLSDRLIALPRLMINLEIDHHDDGDDQFWVLGFGVGMLSRIVLS</sequence>
<protein>
    <submittedName>
        <fullName evidence="3">Non-classical arabinogalactan protein 31</fullName>
    </submittedName>
</protein>
<name>A0AAW2RPU6_9LAMI</name>
<comment type="caution">
    <text evidence="3">The sequence shown here is derived from an EMBL/GenBank/DDBJ whole genome shotgun (WGS) entry which is preliminary data.</text>
</comment>
<keyword evidence="1 2" id="KW-0732">Signal</keyword>
<dbReference type="EMBL" id="JACGWM010000003">
    <property type="protein sequence ID" value="KAL0382153.1"/>
    <property type="molecule type" value="Genomic_DNA"/>
</dbReference>
<feature type="signal peptide" evidence="2">
    <location>
        <begin position="1"/>
        <end position="22"/>
    </location>
</feature>